<feature type="region of interest" description="Disordered" evidence="2">
    <location>
        <begin position="353"/>
        <end position="391"/>
    </location>
</feature>
<name>A0A3B4USE8_SERDU</name>
<feature type="compositionally biased region" description="Basic and acidic residues" evidence="2">
    <location>
        <begin position="835"/>
        <end position="886"/>
    </location>
</feature>
<evidence type="ECO:0000256" key="1">
    <source>
        <dbReference type="PROSITE-ProRule" id="PRU00176"/>
    </source>
</evidence>
<dbReference type="Proteomes" id="UP000261420">
    <property type="component" value="Unplaced"/>
</dbReference>
<feature type="compositionally biased region" description="Low complexity" evidence="2">
    <location>
        <begin position="273"/>
        <end position="286"/>
    </location>
</feature>
<dbReference type="InterPro" id="IPR035979">
    <property type="entry name" value="RBD_domain_sf"/>
</dbReference>
<dbReference type="InterPro" id="IPR000504">
    <property type="entry name" value="RRM_dom"/>
</dbReference>
<dbReference type="PROSITE" id="PS50102">
    <property type="entry name" value="RRM"/>
    <property type="match status" value="1"/>
</dbReference>
<dbReference type="GO" id="GO:0003723">
    <property type="term" value="F:RNA binding"/>
    <property type="evidence" value="ECO:0007669"/>
    <property type="project" value="UniProtKB-UniRule"/>
</dbReference>
<sequence length="914" mass="103168">MSHKYPYRRTASDTDLRPDPGPYSSSDLRHASPGHNFYSPPPQESHPSSYRSSSSSRGSAQWSQDGALSILSSCGLEPSDLSLLAELPEDVLTVESLPHVLKQIKGKRGTIKPFPPNAPPSSSSSYPPSSTRQPAATSSSGDWDQLHSQPVQYPLDQVAPSYLPSEQVQDRWGNPRTSSSVRADHHPPSSSSASSSSSMYVVDFHHRPGPSVYGKAGRATSSASSQDRASFRSPGQGQRTRPSHFSERRSADHRSADHRSAPQPRGGHRRSETSSIRSSRHAAAASMPSPKETLDFHGTSPQVFPYSCSLCDITVLSERVWIKHINGTQHADGQLGLLQQFPNWDCRMETVNRADNQSEKRKDEEKAARPPQTANQSQKLQPNKPSQRKASEKGKVVCVKFPAQSVDETYLRKLTEPFGKIVKILMFPSLAFVELGSVDQAKDLVKFHVNYPPTVNGEQIEFSISNTFNFLQSSQVVSFTPAPTGGDGQSDLISVIKRFGPPLYTLFLPSIAFVEMKNAPDAQKLVDYYSSNTLRINSDFLKVSFSGEYKSLMRVASAKRYEEEEDAPPTKRRRSQSQEEVEIETKRRSSSKDRVEERKLEGGKASRERRSRSRSRDKSSRDRRTRSRSRDKSSRERRTRSRSGDKSSRERRTRSRSGDKSSRERRTRSRSGDKSSRERRTRSRSRDKSSRDRRTRSRSRDKSSRERRSRSRSRDKSSRERRTRSRSRDKSSSGSSKQNRSREKTEEPEKPDSESRTDPEPAPVRDSKPETAENEQSEEEAESSADDSDIEGMEVIGEDGENLEEEDAEHLDDAEEEEEEEEEAEAAVEGNSGSAERRDSPEEEKEKEVKDGETDNQEKLVTEEEKEIKEDEEKKDEESETTREPEEAAETQDEEVEKPFQLPVDPVSYWDHVF</sequence>
<feature type="compositionally biased region" description="Acidic residues" evidence="2">
    <location>
        <begin position="772"/>
        <end position="826"/>
    </location>
</feature>
<feature type="compositionally biased region" description="Basic and acidic residues" evidence="2">
    <location>
        <begin position="583"/>
        <end position="731"/>
    </location>
</feature>
<feature type="compositionally biased region" description="Basic and acidic residues" evidence="2">
    <location>
        <begin position="244"/>
        <end position="260"/>
    </location>
</feature>
<feature type="domain" description="RRM" evidence="3">
    <location>
        <begin position="394"/>
        <end position="467"/>
    </location>
</feature>
<protein>
    <recommendedName>
        <fullName evidence="3">RRM domain-containing protein</fullName>
    </recommendedName>
</protein>
<dbReference type="PANTHER" id="PTHR15592">
    <property type="entry name" value="MATRIN 3/NUCLEAR PROTEIN 220-RELATED"/>
    <property type="match status" value="1"/>
</dbReference>
<dbReference type="AlphaFoldDB" id="A0A3B4USE8"/>
<feature type="compositionally biased region" description="Low complexity" evidence="2">
    <location>
        <begin position="120"/>
        <end position="130"/>
    </location>
</feature>
<feature type="compositionally biased region" description="Polar residues" evidence="2">
    <location>
        <begin position="372"/>
        <end position="385"/>
    </location>
</feature>
<reference evidence="4" key="1">
    <citation type="submission" date="2025-08" db="UniProtKB">
        <authorList>
            <consortium name="Ensembl"/>
        </authorList>
    </citation>
    <scope>IDENTIFICATION</scope>
</reference>
<feature type="region of interest" description="Disordered" evidence="2">
    <location>
        <begin position="558"/>
        <end position="914"/>
    </location>
</feature>
<feature type="region of interest" description="Disordered" evidence="2">
    <location>
        <begin position="104"/>
        <end position="296"/>
    </location>
</feature>
<feature type="compositionally biased region" description="Low complexity" evidence="2">
    <location>
        <begin position="45"/>
        <end position="63"/>
    </location>
</feature>
<feature type="region of interest" description="Disordered" evidence="2">
    <location>
        <begin position="1"/>
        <end position="64"/>
    </location>
</feature>
<dbReference type="OMA" id="HYQRYKV"/>
<feature type="compositionally biased region" description="Basic and acidic residues" evidence="2">
    <location>
        <begin position="740"/>
        <end position="771"/>
    </location>
</feature>
<proteinExistence type="predicted"/>
<dbReference type="Gene3D" id="3.30.70.330">
    <property type="match status" value="2"/>
</dbReference>
<dbReference type="GeneTree" id="ENSGT00940000169511"/>
<feature type="compositionally biased region" description="Polar residues" evidence="2">
    <location>
        <begin position="219"/>
        <end position="240"/>
    </location>
</feature>
<dbReference type="InterPro" id="IPR012677">
    <property type="entry name" value="Nucleotide-bd_a/b_plait_sf"/>
</dbReference>
<accession>A0A3B4USE8</accession>
<dbReference type="SUPFAM" id="SSF54928">
    <property type="entry name" value="RNA-binding domain, RBD"/>
    <property type="match status" value="2"/>
</dbReference>
<organism evidence="4 5">
    <name type="scientific">Seriola dumerili</name>
    <name type="common">Greater amberjack</name>
    <name type="synonym">Caranx dumerili</name>
    <dbReference type="NCBI Taxonomy" id="41447"/>
    <lineage>
        <taxon>Eukaryota</taxon>
        <taxon>Metazoa</taxon>
        <taxon>Chordata</taxon>
        <taxon>Craniata</taxon>
        <taxon>Vertebrata</taxon>
        <taxon>Euteleostomi</taxon>
        <taxon>Actinopterygii</taxon>
        <taxon>Neopterygii</taxon>
        <taxon>Teleostei</taxon>
        <taxon>Neoteleostei</taxon>
        <taxon>Acanthomorphata</taxon>
        <taxon>Carangaria</taxon>
        <taxon>Carangiformes</taxon>
        <taxon>Carangidae</taxon>
        <taxon>Seriola</taxon>
    </lineage>
</organism>
<feature type="compositionally biased region" description="Basic and acidic residues" evidence="2">
    <location>
        <begin position="353"/>
        <end position="368"/>
    </location>
</feature>
<feature type="compositionally biased region" description="Acidic residues" evidence="2">
    <location>
        <begin position="887"/>
        <end position="896"/>
    </location>
</feature>
<evidence type="ECO:0000256" key="2">
    <source>
        <dbReference type="SAM" id="MobiDB-lite"/>
    </source>
</evidence>
<dbReference type="STRING" id="41447.ENSSDUP00000021318"/>
<keyword evidence="5" id="KW-1185">Reference proteome</keyword>
<evidence type="ECO:0000259" key="3">
    <source>
        <dbReference type="PROSITE" id="PS50102"/>
    </source>
</evidence>
<evidence type="ECO:0000313" key="4">
    <source>
        <dbReference type="Ensembl" id="ENSSDUP00000021318.1"/>
    </source>
</evidence>
<reference evidence="4" key="2">
    <citation type="submission" date="2025-09" db="UniProtKB">
        <authorList>
            <consortium name="Ensembl"/>
        </authorList>
    </citation>
    <scope>IDENTIFICATION</scope>
</reference>
<keyword evidence="1" id="KW-0694">RNA-binding</keyword>
<feature type="compositionally biased region" description="Low complexity" evidence="2">
    <location>
        <begin position="189"/>
        <end position="198"/>
    </location>
</feature>
<evidence type="ECO:0000313" key="5">
    <source>
        <dbReference type="Proteomes" id="UP000261420"/>
    </source>
</evidence>
<feature type="compositionally biased region" description="Polar residues" evidence="2">
    <location>
        <begin position="131"/>
        <end position="151"/>
    </location>
</feature>
<dbReference type="Ensembl" id="ENSSDUT00000021709.1">
    <property type="protein sequence ID" value="ENSSDUP00000021318.1"/>
    <property type="gene ID" value="ENSSDUG00000015514.1"/>
</dbReference>